<feature type="binding site" evidence="11">
    <location>
        <begin position="220"/>
        <end position="221"/>
    </location>
    <ligand>
        <name>substrate</name>
    </ligand>
</feature>
<keyword evidence="5 9" id="KW-0378">Hydrolase</keyword>
<feature type="binding site" evidence="12">
    <location>
        <position position="217"/>
    </location>
    <ligand>
        <name>Zn(2+)</name>
        <dbReference type="ChEBI" id="CHEBI:29105"/>
    </ligand>
</feature>
<evidence type="ECO:0000256" key="10">
    <source>
        <dbReference type="PIRSR" id="PIRSR038994-1"/>
    </source>
</evidence>
<dbReference type="SUPFAM" id="SSF51338">
    <property type="entry name" value="Composite domain of metallo-dependent hydrolases"/>
    <property type="match status" value="1"/>
</dbReference>
<feature type="binding site" evidence="11">
    <location>
        <position position="142"/>
    </location>
    <ligand>
        <name>substrate</name>
    </ligand>
</feature>
<organism evidence="14 15">
    <name type="scientific">Weissella kandleri</name>
    <dbReference type="NCBI Taxonomy" id="1616"/>
    <lineage>
        <taxon>Bacteria</taxon>
        <taxon>Bacillati</taxon>
        <taxon>Bacillota</taxon>
        <taxon>Bacilli</taxon>
        <taxon>Lactobacillales</taxon>
        <taxon>Lactobacillaceae</taxon>
        <taxon>Weissella</taxon>
    </lineage>
</organism>
<evidence type="ECO:0000256" key="12">
    <source>
        <dbReference type="PIRSR" id="PIRSR038994-3"/>
    </source>
</evidence>
<protein>
    <recommendedName>
        <fullName evidence="3">N-acetylglucosamine-6-phosphate deacetylase</fullName>
        <ecNumber evidence="2">3.5.1.25</ecNumber>
    </recommendedName>
</protein>
<comment type="catalytic activity">
    <reaction evidence="7">
        <text>N-acetyl-D-glucosamine 6-phosphate + H2O = D-glucosamine 6-phosphate + acetate</text>
        <dbReference type="Rhea" id="RHEA:22936"/>
        <dbReference type="ChEBI" id="CHEBI:15377"/>
        <dbReference type="ChEBI" id="CHEBI:30089"/>
        <dbReference type="ChEBI" id="CHEBI:57513"/>
        <dbReference type="ChEBI" id="CHEBI:58725"/>
        <dbReference type="EC" id="3.5.1.25"/>
    </reaction>
</comment>
<dbReference type="NCBIfam" id="TIGR00221">
    <property type="entry name" value="nagA"/>
    <property type="match status" value="1"/>
</dbReference>
<dbReference type="PATRIC" id="fig|1616.3.peg.1197"/>
<gene>
    <name evidence="14" type="ORF">IV73_GL001164</name>
</gene>
<keyword evidence="4 12" id="KW-0479">Metal-binding</keyword>
<feature type="binding site" evidence="11">
    <location>
        <begin position="308"/>
        <end position="310"/>
    </location>
    <ligand>
        <name>substrate</name>
    </ligand>
</feature>
<dbReference type="CDD" id="cd00854">
    <property type="entry name" value="NagA"/>
    <property type="match status" value="1"/>
</dbReference>
<evidence type="ECO:0000256" key="3">
    <source>
        <dbReference type="ARBA" id="ARBA00018029"/>
    </source>
</evidence>
<accession>A0A0R2JL32</accession>
<dbReference type="PANTHER" id="PTHR11113:SF14">
    <property type="entry name" value="N-ACETYLGLUCOSAMINE-6-PHOSPHATE DEACETYLASE"/>
    <property type="match status" value="1"/>
</dbReference>
<keyword evidence="6 9" id="KW-0119">Carbohydrate metabolism</keyword>
<evidence type="ECO:0000256" key="8">
    <source>
        <dbReference type="ARBA" id="ARBA00060590"/>
    </source>
</evidence>
<dbReference type="InterPro" id="IPR011059">
    <property type="entry name" value="Metal-dep_hydrolase_composite"/>
</dbReference>
<dbReference type="FunFam" id="3.20.20.140:FF:000004">
    <property type="entry name" value="N-acetylglucosamine-6-phosphate deacetylase"/>
    <property type="match status" value="1"/>
</dbReference>
<reference evidence="14 15" key="1">
    <citation type="journal article" date="2015" name="Genome Announc.">
        <title>Expanding the biotechnology potential of lactobacilli through comparative genomics of 213 strains and associated genera.</title>
        <authorList>
            <person name="Sun Z."/>
            <person name="Harris H.M."/>
            <person name="McCann A."/>
            <person name="Guo C."/>
            <person name="Argimon S."/>
            <person name="Zhang W."/>
            <person name="Yang X."/>
            <person name="Jeffery I.B."/>
            <person name="Cooney J.C."/>
            <person name="Kagawa T.F."/>
            <person name="Liu W."/>
            <person name="Song Y."/>
            <person name="Salvetti E."/>
            <person name="Wrobel A."/>
            <person name="Rasinkangas P."/>
            <person name="Parkhill J."/>
            <person name="Rea M.C."/>
            <person name="O'Sullivan O."/>
            <person name="Ritari J."/>
            <person name="Douillard F.P."/>
            <person name="Paul Ross R."/>
            <person name="Yang R."/>
            <person name="Briner A.E."/>
            <person name="Felis G.E."/>
            <person name="de Vos W.M."/>
            <person name="Barrangou R."/>
            <person name="Klaenhammer T.R."/>
            <person name="Caufield P.W."/>
            <person name="Cui Y."/>
            <person name="Zhang H."/>
            <person name="O'Toole P.W."/>
        </authorList>
    </citation>
    <scope>NUCLEOTIDE SEQUENCE [LARGE SCALE GENOMIC DNA]</scope>
    <source>
        <strain evidence="14 15">DSM 20593</strain>
    </source>
</reference>
<evidence type="ECO:0000313" key="15">
    <source>
        <dbReference type="Proteomes" id="UP000051655"/>
    </source>
</evidence>
<dbReference type="InterPro" id="IPR006680">
    <property type="entry name" value="Amidohydro-rel"/>
</dbReference>
<evidence type="ECO:0000259" key="13">
    <source>
        <dbReference type="Pfam" id="PF01979"/>
    </source>
</evidence>
<feature type="active site" description="Proton donor/acceptor" evidence="10">
    <location>
        <position position="275"/>
    </location>
</feature>
<dbReference type="Pfam" id="PF01979">
    <property type="entry name" value="Amidohydro_1"/>
    <property type="match status" value="1"/>
</dbReference>
<evidence type="ECO:0000256" key="1">
    <source>
        <dbReference type="ARBA" id="ARBA00010716"/>
    </source>
</evidence>
<dbReference type="EC" id="3.5.1.25" evidence="2"/>
<dbReference type="OrthoDB" id="9776488at2"/>
<feature type="binding site" evidence="11">
    <location>
        <position position="252"/>
    </location>
    <ligand>
        <name>substrate</name>
    </ligand>
</feature>
<dbReference type="SUPFAM" id="SSF51556">
    <property type="entry name" value="Metallo-dependent hydrolases"/>
    <property type="match status" value="1"/>
</dbReference>
<dbReference type="Gene3D" id="2.30.40.10">
    <property type="entry name" value="Urease, subunit C, domain 1"/>
    <property type="match status" value="1"/>
</dbReference>
<proteinExistence type="inferred from homology"/>
<sequence length="391" mass="43061">MSKVVINAKIYTGTGARSVIEKGFIRFNQTIEQLGAMDQYEEQANDEVVDAKGAVMVPGFIDVHTHGAYGFDTMDGDADEIVQMVQDEITEGITSVFPTTMTQSVENISQSMKAVKVAAKKEPAIMGVHLEGPFVNPHYKGAQPEEYIIAPSVKLVEEWNELSGGRVRLITYAPERAENLAEFENYLIENNIIGSVGHSDATREFLQTNSKVKHVTHLYNAQRPMKHRDPGVTGHAMLDQDMYAEMIVDGFHVVPDMVNLAFKLKGAQKIDLITDSMRAKGLGEGVSELGGQKVWVKDGQARLEDGTLAGSVLQFKHAFLNMMHFTGATVEEAVHMASVNQATEFGLLDRKGTLEVGKDADFNLFDAQLTELETTYSMGRKFTPADAVIKK</sequence>
<comment type="pathway">
    <text evidence="8">Amino-sugar metabolism; N-acetylneuraminate degradation; D-fructose 6-phosphate from N-acetylneuraminate: step 4/5.</text>
</comment>
<evidence type="ECO:0000313" key="14">
    <source>
        <dbReference type="EMBL" id="KRN74756.1"/>
    </source>
</evidence>
<evidence type="ECO:0000256" key="6">
    <source>
        <dbReference type="ARBA" id="ARBA00023277"/>
    </source>
</evidence>
<dbReference type="EMBL" id="JQBP01000006">
    <property type="protein sequence ID" value="KRN74756.1"/>
    <property type="molecule type" value="Genomic_DNA"/>
</dbReference>
<evidence type="ECO:0000256" key="5">
    <source>
        <dbReference type="ARBA" id="ARBA00022801"/>
    </source>
</evidence>
<dbReference type="GO" id="GO:0008448">
    <property type="term" value="F:N-acetylglucosamine-6-phosphate deacetylase activity"/>
    <property type="evidence" value="ECO:0007669"/>
    <property type="project" value="UniProtKB-EC"/>
</dbReference>
<feature type="binding site" evidence="12">
    <location>
        <position position="131"/>
    </location>
    <ligand>
        <name>Zn(2+)</name>
        <dbReference type="ChEBI" id="CHEBI:29105"/>
    </ligand>
</feature>
<dbReference type="PIRSF" id="PIRSF038994">
    <property type="entry name" value="NagA"/>
    <property type="match status" value="1"/>
</dbReference>
<dbReference type="Proteomes" id="UP000051655">
    <property type="component" value="Unassembled WGS sequence"/>
</dbReference>
<feature type="binding site" evidence="12">
    <location>
        <position position="198"/>
    </location>
    <ligand>
        <name>Zn(2+)</name>
        <dbReference type="ChEBI" id="CHEBI:29105"/>
    </ligand>
</feature>
<evidence type="ECO:0000256" key="2">
    <source>
        <dbReference type="ARBA" id="ARBA00011899"/>
    </source>
</evidence>
<dbReference type="GO" id="GO:0046872">
    <property type="term" value="F:metal ion binding"/>
    <property type="evidence" value="ECO:0007669"/>
    <property type="project" value="UniProtKB-KW"/>
</dbReference>
<evidence type="ECO:0000256" key="9">
    <source>
        <dbReference type="PIRNR" id="PIRNR038994"/>
    </source>
</evidence>
<keyword evidence="15" id="KW-1185">Reference proteome</keyword>
<dbReference type="GO" id="GO:0006046">
    <property type="term" value="P:N-acetylglucosamine catabolic process"/>
    <property type="evidence" value="ECO:0007669"/>
    <property type="project" value="TreeGrafter"/>
</dbReference>
<dbReference type="STRING" id="1616.IV73_GL001164"/>
<evidence type="ECO:0000256" key="11">
    <source>
        <dbReference type="PIRSR" id="PIRSR038994-2"/>
    </source>
</evidence>
<feature type="binding site" evidence="11">
    <location>
        <position position="228"/>
    </location>
    <ligand>
        <name>substrate</name>
    </ligand>
</feature>
<dbReference type="RefSeq" id="WP_057756138.1">
    <property type="nucleotide sequence ID" value="NZ_JQBP01000006.1"/>
</dbReference>
<comment type="caution">
    <text evidence="14">The sequence shown here is derived from an EMBL/GenBank/DDBJ whole genome shotgun (WGS) entry which is preliminary data.</text>
</comment>
<feature type="domain" description="Amidohydrolase-related" evidence="13">
    <location>
        <begin position="55"/>
        <end position="389"/>
    </location>
</feature>
<evidence type="ECO:0000256" key="7">
    <source>
        <dbReference type="ARBA" id="ARBA00047647"/>
    </source>
</evidence>
<dbReference type="InterPro" id="IPR003764">
    <property type="entry name" value="GlcNAc_6-P_deAcase"/>
</dbReference>
<dbReference type="InterPro" id="IPR032466">
    <property type="entry name" value="Metal_Hydrolase"/>
</dbReference>
<dbReference type="Gene3D" id="3.20.20.140">
    <property type="entry name" value="Metal-dependent hydrolases"/>
    <property type="match status" value="1"/>
</dbReference>
<comment type="cofactor">
    <cofactor evidence="12">
        <name>a divalent metal cation</name>
        <dbReference type="ChEBI" id="CHEBI:60240"/>
    </cofactor>
    <text evidence="12">Binds 1 divalent metal cation per subunit.</text>
</comment>
<dbReference type="PANTHER" id="PTHR11113">
    <property type="entry name" value="N-ACETYLGLUCOSAMINE-6-PHOSPHATE DEACETYLASE"/>
    <property type="match status" value="1"/>
</dbReference>
<evidence type="ECO:0000256" key="4">
    <source>
        <dbReference type="ARBA" id="ARBA00022723"/>
    </source>
</evidence>
<dbReference type="AlphaFoldDB" id="A0A0R2JL32"/>
<comment type="similarity">
    <text evidence="1 9">Belongs to the metallo-dependent hydrolases superfamily. NagA family.</text>
</comment>
<name>A0A0R2JL32_9LACO</name>